<protein>
    <submittedName>
        <fullName evidence="2">PIN domain-containing protein</fullName>
    </submittedName>
</protein>
<evidence type="ECO:0000259" key="1">
    <source>
        <dbReference type="Pfam" id="PF01850"/>
    </source>
</evidence>
<gene>
    <name evidence="2" type="ORF">AAEJ74_25870</name>
</gene>
<dbReference type="RefSeq" id="WP_315640118.1">
    <property type="nucleotide sequence ID" value="NZ_JBBWYZ010000028.1"/>
</dbReference>
<dbReference type="EMBL" id="JBBWYZ010000028">
    <property type="protein sequence ID" value="MEK9514958.1"/>
    <property type="molecule type" value="Genomic_DNA"/>
</dbReference>
<accession>A0ABU9ESM7</accession>
<sequence>MSDLEKLENIREILNLATTVVEIDDAINIRSQELELLGFGLYDAFHVASAERIKADVLLTTDDRLLKKASNNQDGLRVKVSNPVNWLMTIFQQEGGMTDDTY</sequence>
<dbReference type="SUPFAM" id="SSF88723">
    <property type="entry name" value="PIN domain-like"/>
    <property type="match status" value="1"/>
</dbReference>
<feature type="domain" description="PIN" evidence="1">
    <location>
        <begin position="10"/>
        <end position="69"/>
    </location>
</feature>
<evidence type="ECO:0000313" key="2">
    <source>
        <dbReference type="EMBL" id="MEK9514958.1"/>
    </source>
</evidence>
<evidence type="ECO:0000313" key="3">
    <source>
        <dbReference type="Proteomes" id="UP001387447"/>
    </source>
</evidence>
<dbReference type="Gene3D" id="3.40.50.1010">
    <property type="entry name" value="5'-nuclease"/>
    <property type="match status" value="1"/>
</dbReference>
<dbReference type="Proteomes" id="UP001387447">
    <property type="component" value="Unassembled WGS sequence"/>
</dbReference>
<proteinExistence type="predicted"/>
<dbReference type="InterPro" id="IPR029060">
    <property type="entry name" value="PIN-like_dom_sf"/>
</dbReference>
<comment type="caution">
    <text evidence="2">The sequence shown here is derived from an EMBL/GenBank/DDBJ whole genome shotgun (WGS) entry which is preliminary data.</text>
</comment>
<dbReference type="InterPro" id="IPR002716">
    <property type="entry name" value="PIN_dom"/>
</dbReference>
<organism evidence="2 3">
    <name type="scientific">Limnospira fusiformis PMC 851.14</name>
    <dbReference type="NCBI Taxonomy" id="2219512"/>
    <lineage>
        <taxon>Bacteria</taxon>
        <taxon>Bacillati</taxon>
        <taxon>Cyanobacteriota</taxon>
        <taxon>Cyanophyceae</taxon>
        <taxon>Oscillatoriophycideae</taxon>
        <taxon>Oscillatoriales</taxon>
        <taxon>Sirenicapillariaceae</taxon>
        <taxon>Limnospira</taxon>
    </lineage>
</organism>
<name>A0ABU9ESM7_LIMFS</name>
<keyword evidence="3" id="KW-1185">Reference proteome</keyword>
<reference evidence="2 3" key="1">
    <citation type="journal article" date="2024" name="Front. Microbiol.">
        <title>Transcriptomic insights into the dominance of two phototrophs throughout the water column of a tropical hypersaline-alkaline crater lake (Dziani Dzaha, Mayotte).</title>
        <authorList>
            <person name="Duperron S."/>
            <person name="Halary S."/>
            <person name="Bouly J.-P."/>
            <person name="Roussel T."/>
            <person name="Hugoni M."/>
            <person name="Bruto M."/>
            <person name="Oger P."/>
            <person name="Duval C."/>
            <person name="Woo A."/>
            <person name="Jezequiel D."/>
            <person name="Ader M."/>
            <person name="Leboulanger C."/>
            <person name="Agogue H."/>
            <person name="Grossi V."/>
            <person name="Trousselier M."/>
            <person name="Bernard C."/>
        </authorList>
    </citation>
    <scope>NUCLEOTIDE SEQUENCE [LARGE SCALE GENOMIC DNA]</scope>
    <source>
        <strain evidence="2 3">PMC 851.14</strain>
    </source>
</reference>
<dbReference type="Pfam" id="PF01850">
    <property type="entry name" value="PIN"/>
    <property type="match status" value="1"/>
</dbReference>